<proteinExistence type="predicted"/>
<keyword evidence="3" id="KW-1185">Reference proteome</keyword>
<dbReference type="EMBL" id="VOFY01000014">
    <property type="protein sequence ID" value="KAA8586155.1"/>
    <property type="molecule type" value="Genomic_DNA"/>
</dbReference>
<name>A0A5J5D0V7_9PERO</name>
<organism evidence="2 3">
    <name type="scientific">Etheostoma spectabile</name>
    <name type="common">orangethroat darter</name>
    <dbReference type="NCBI Taxonomy" id="54343"/>
    <lineage>
        <taxon>Eukaryota</taxon>
        <taxon>Metazoa</taxon>
        <taxon>Chordata</taxon>
        <taxon>Craniata</taxon>
        <taxon>Vertebrata</taxon>
        <taxon>Euteleostomi</taxon>
        <taxon>Actinopterygii</taxon>
        <taxon>Neopterygii</taxon>
        <taxon>Teleostei</taxon>
        <taxon>Neoteleostei</taxon>
        <taxon>Acanthomorphata</taxon>
        <taxon>Eupercaria</taxon>
        <taxon>Perciformes</taxon>
        <taxon>Percoidei</taxon>
        <taxon>Percidae</taxon>
        <taxon>Etheostomatinae</taxon>
        <taxon>Etheostoma</taxon>
    </lineage>
</organism>
<dbReference type="Proteomes" id="UP000327493">
    <property type="component" value="Chromosome 14"/>
</dbReference>
<dbReference type="AlphaFoldDB" id="A0A5J5D0V7"/>
<feature type="non-terminal residue" evidence="2">
    <location>
        <position position="122"/>
    </location>
</feature>
<evidence type="ECO:0000313" key="3">
    <source>
        <dbReference type="Proteomes" id="UP000327493"/>
    </source>
</evidence>
<accession>A0A5J5D0V7</accession>
<evidence type="ECO:0000313" key="2">
    <source>
        <dbReference type="EMBL" id="KAA8586155.1"/>
    </source>
</evidence>
<sequence length="122" mass="13845">MALAGCADYFLRPSNYQESMDRTSSRRPEELIVPGFQRSANQNVPHHHAKHPLPEPGSGSSSTAWPFENDNSEMVPLPHPTILSLHRRQLTDRILGSLMCQFPTFTQVLNILGGRRDRVRIR</sequence>
<feature type="region of interest" description="Disordered" evidence="1">
    <location>
        <begin position="38"/>
        <end position="71"/>
    </location>
</feature>
<gene>
    <name evidence="2" type="ORF">FQN60_007724</name>
</gene>
<reference evidence="2 3" key="1">
    <citation type="submission" date="2019-08" db="EMBL/GenBank/DDBJ databases">
        <title>A chromosome-level genome assembly, high-density linkage maps, and genome scans reveal the genomic architecture of hybrid incompatibilities underlying speciation via character displacement in darters (Percidae: Etheostominae).</title>
        <authorList>
            <person name="Moran R.L."/>
            <person name="Catchen J.M."/>
            <person name="Fuller R.C."/>
        </authorList>
    </citation>
    <scope>NUCLEOTIDE SEQUENCE [LARGE SCALE GENOMIC DNA]</scope>
    <source>
        <strain evidence="2">EspeVRDwgs_2016</strain>
        <tissue evidence="2">Muscle</tissue>
    </source>
</reference>
<protein>
    <submittedName>
        <fullName evidence="2">Uncharacterized protein</fullName>
    </submittedName>
</protein>
<evidence type="ECO:0000256" key="1">
    <source>
        <dbReference type="SAM" id="MobiDB-lite"/>
    </source>
</evidence>
<comment type="caution">
    <text evidence="2">The sequence shown here is derived from an EMBL/GenBank/DDBJ whole genome shotgun (WGS) entry which is preliminary data.</text>
</comment>